<feature type="non-terminal residue" evidence="1">
    <location>
        <position position="20"/>
    </location>
</feature>
<evidence type="ECO:0000313" key="1">
    <source>
        <dbReference type="EMBL" id="KKL75286.1"/>
    </source>
</evidence>
<name>A0A0F9FA07_9ZZZZ</name>
<protein>
    <submittedName>
        <fullName evidence="1">Uncharacterized protein</fullName>
    </submittedName>
</protein>
<accession>A0A0F9FA07</accession>
<gene>
    <name evidence="1" type="ORF">LCGC14_2056380</name>
</gene>
<dbReference type="AlphaFoldDB" id="A0A0F9FA07"/>
<comment type="caution">
    <text evidence="1">The sequence shown here is derived from an EMBL/GenBank/DDBJ whole genome shotgun (WGS) entry which is preliminary data.</text>
</comment>
<organism evidence="1">
    <name type="scientific">marine sediment metagenome</name>
    <dbReference type="NCBI Taxonomy" id="412755"/>
    <lineage>
        <taxon>unclassified sequences</taxon>
        <taxon>metagenomes</taxon>
        <taxon>ecological metagenomes</taxon>
    </lineage>
</organism>
<dbReference type="EMBL" id="LAZR01024395">
    <property type="protein sequence ID" value="KKL75286.1"/>
    <property type="molecule type" value="Genomic_DNA"/>
</dbReference>
<sequence>MALMVRDLACMRSLNIGGRY</sequence>
<proteinExistence type="predicted"/>
<reference evidence="1" key="1">
    <citation type="journal article" date="2015" name="Nature">
        <title>Complex archaea that bridge the gap between prokaryotes and eukaryotes.</title>
        <authorList>
            <person name="Spang A."/>
            <person name="Saw J.H."/>
            <person name="Jorgensen S.L."/>
            <person name="Zaremba-Niedzwiedzka K."/>
            <person name="Martijn J."/>
            <person name="Lind A.E."/>
            <person name="van Eijk R."/>
            <person name="Schleper C."/>
            <person name="Guy L."/>
            <person name="Ettema T.J."/>
        </authorList>
    </citation>
    <scope>NUCLEOTIDE SEQUENCE</scope>
</reference>